<reference evidence="5" key="1">
    <citation type="submission" date="2017-05" db="EMBL/GenBank/DDBJ databases">
        <title>Complete and WGS of Bordetella genogroups.</title>
        <authorList>
            <person name="Spilker T."/>
            <person name="Lipuma J."/>
        </authorList>
    </citation>
    <scope>NUCLEOTIDE SEQUENCE [LARGE SCALE GENOMIC DNA]</scope>
    <source>
        <strain evidence="5">AU8856</strain>
    </source>
</reference>
<evidence type="ECO:0000256" key="1">
    <source>
        <dbReference type="ARBA" id="ARBA00009986"/>
    </source>
</evidence>
<dbReference type="FunFam" id="3.40.605.10:FF:000007">
    <property type="entry name" value="NAD/NADP-dependent betaine aldehyde dehydrogenase"/>
    <property type="match status" value="1"/>
</dbReference>
<keyword evidence="5" id="KW-1185">Reference proteome</keyword>
<evidence type="ECO:0000313" key="5">
    <source>
        <dbReference type="Proteomes" id="UP000215767"/>
    </source>
</evidence>
<evidence type="ECO:0000256" key="2">
    <source>
        <dbReference type="ARBA" id="ARBA00023002"/>
    </source>
</evidence>
<dbReference type="Gene3D" id="3.40.605.10">
    <property type="entry name" value="Aldehyde Dehydrogenase, Chain A, domain 1"/>
    <property type="match status" value="1"/>
</dbReference>
<dbReference type="InterPro" id="IPR015590">
    <property type="entry name" value="Aldehyde_DH_dom"/>
</dbReference>
<comment type="caution">
    <text evidence="4">The sequence shown here is derived from an EMBL/GenBank/DDBJ whole genome shotgun (WGS) entry which is preliminary data.</text>
</comment>
<dbReference type="Gene3D" id="3.40.309.10">
    <property type="entry name" value="Aldehyde Dehydrogenase, Chain A, domain 2"/>
    <property type="match status" value="1"/>
</dbReference>
<dbReference type="GO" id="GO:0016620">
    <property type="term" value="F:oxidoreductase activity, acting on the aldehyde or oxo group of donors, NAD or NADP as acceptor"/>
    <property type="evidence" value="ECO:0007669"/>
    <property type="project" value="InterPro"/>
</dbReference>
<organism evidence="4 5">
    <name type="scientific">Bordetella genomosp. 11</name>
    <dbReference type="NCBI Taxonomy" id="1416808"/>
    <lineage>
        <taxon>Bacteria</taxon>
        <taxon>Pseudomonadati</taxon>
        <taxon>Pseudomonadota</taxon>
        <taxon>Betaproteobacteria</taxon>
        <taxon>Burkholderiales</taxon>
        <taxon>Alcaligenaceae</taxon>
        <taxon>Bordetella</taxon>
    </lineage>
</organism>
<sequence>MADSEGKNLIGGQWVRAAAGESGRRRDPADGTALGSFAESGEADARDAIAAARRAFDATAWAQSPRVRQMTLLRWADRMETRADALARALTRENGKVLAQSRGEIAAAISEIRYYAGLARYIPGHAFEVEPGVFSTLIKEPAGVAGLIIPWNAPAVLLVRALAPALAAGCSVVVKPAWQTAGLSAAIIAALAEDADMPGGVVNMLTETGSDVARTLVASADVDVISFTGSNEVGQRIMAAAAPTMKKLSLELGGKSCCLVFEDIDPDWAAPRLAAAATIISGQQCTAARRVLVHASRYDAMKRALREALAAIRLGPGMQPQAQMGPLIDEAAREQVWARVEQAQQCADEVVLAAQRPGGELAAGCFMSPSLVAHRDTGAFFIQEEIFGPLLVLETFQDEAEAVARANHTEFGLSASVWTHDGARAMRVARALRNGTVWINDHNKLYAEAETGGYRRSGLGRLHGYDALIDFTEVKHIYQDAGVVAPRALDGGQPAR</sequence>
<dbReference type="RefSeq" id="WP_094840443.1">
    <property type="nucleotide sequence ID" value="NZ_NEVS01000001.1"/>
</dbReference>
<keyword evidence="2" id="KW-0560">Oxidoreductase</keyword>
<comment type="similarity">
    <text evidence="1">Belongs to the aldehyde dehydrogenase family.</text>
</comment>
<dbReference type="SUPFAM" id="SSF53720">
    <property type="entry name" value="ALDH-like"/>
    <property type="match status" value="1"/>
</dbReference>
<dbReference type="Proteomes" id="UP000215767">
    <property type="component" value="Unassembled WGS sequence"/>
</dbReference>
<protein>
    <submittedName>
        <fullName evidence="4">Aldehyde dehydrogenase</fullName>
    </submittedName>
</protein>
<accession>A0A261V152</accession>
<gene>
    <name evidence="4" type="ORF">CAL28_06100</name>
</gene>
<dbReference type="PANTHER" id="PTHR11699">
    <property type="entry name" value="ALDEHYDE DEHYDROGENASE-RELATED"/>
    <property type="match status" value="1"/>
</dbReference>
<evidence type="ECO:0000259" key="3">
    <source>
        <dbReference type="Pfam" id="PF00171"/>
    </source>
</evidence>
<proteinExistence type="inferred from homology"/>
<dbReference type="EMBL" id="NEVS01000001">
    <property type="protein sequence ID" value="OZI67250.1"/>
    <property type="molecule type" value="Genomic_DNA"/>
</dbReference>
<dbReference type="InterPro" id="IPR016162">
    <property type="entry name" value="Ald_DH_N"/>
</dbReference>
<dbReference type="InterPro" id="IPR016163">
    <property type="entry name" value="Ald_DH_C"/>
</dbReference>
<dbReference type="InterPro" id="IPR016161">
    <property type="entry name" value="Ald_DH/histidinol_DH"/>
</dbReference>
<dbReference type="AlphaFoldDB" id="A0A261V152"/>
<name>A0A261V152_9BORD</name>
<evidence type="ECO:0000313" key="4">
    <source>
        <dbReference type="EMBL" id="OZI67250.1"/>
    </source>
</evidence>
<dbReference type="Pfam" id="PF00171">
    <property type="entry name" value="Aldedh"/>
    <property type="match status" value="1"/>
</dbReference>
<feature type="domain" description="Aldehyde dehydrogenase" evidence="3">
    <location>
        <begin position="14"/>
        <end position="477"/>
    </location>
</feature>
<dbReference type="OrthoDB" id="6187633at2"/>